<feature type="domain" description="GP-PDE" evidence="1">
    <location>
        <begin position="10"/>
        <end position="255"/>
    </location>
</feature>
<dbReference type="InterPro" id="IPR030395">
    <property type="entry name" value="GP_PDE_dom"/>
</dbReference>
<dbReference type="PANTHER" id="PTHR46211">
    <property type="entry name" value="GLYCEROPHOSPHORYL DIESTER PHOSPHODIESTERASE"/>
    <property type="match status" value="1"/>
</dbReference>
<accession>A0A0P1FR54</accession>
<gene>
    <name evidence="3" type="primary">glpQ1</name>
    <name evidence="2" type="ORF">TL5118_03800</name>
    <name evidence="3" type="ORF">TL5120_00742</name>
</gene>
<dbReference type="PANTHER" id="PTHR46211:SF1">
    <property type="entry name" value="GLYCEROPHOSPHODIESTER PHOSPHODIESTERASE, CYTOPLASMIC"/>
    <property type="match status" value="1"/>
</dbReference>
<dbReference type="Gene3D" id="3.20.20.190">
    <property type="entry name" value="Phosphatidylinositol (PI) phosphodiesterase"/>
    <property type="match status" value="1"/>
</dbReference>
<reference evidence="2 4" key="1">
    <citation type="submission" date="2015-09" db="EMBL/GenBank/DDBJ databases">
        <authorList>
            <person name="Rodrigo-Torres L."/>
            <person name="Arahal D.R."/>
        </authorList>
    </citation>
    <scope>NUCLEOTIDE SEQUENCE [LARGE SCALE GENOMIC DNA]</scope>
    <source>
        <strain evidence="2 4">CECT 5118</strain>
    </source>
</reference>
<protein>
    <submittedName>
        <fullName evidence="2 3">Glycerophosphoryl diester phosphodiesterase 1</fullName>
        <ecNumber evidence="2 3">3.1.4.46</ecNumber>
    </submittedName>
</protein>
<evidence type="ECO:0000313" key="4">
    <source>
        <dbReference type="Proteomes" id="UP000051086"/>
    </source>
</evidence>
<dbReference type="EMBL" id="CYSB01000041">
    <property type="protein sequence ID" value="CUH69830.1"/>
    <property type="molecule type" value="Genomic_DNA"/>
</dbReference>
<dbReference type="OrthoDB" id="384721at2"/>
<reference evidence="3 5" key="2">
    <citation type="submission" date="2015-09" db="EMBL/GenBank/DDBJ databases">
        <authorList>
            <consortium name="Swine Surveillance"/>
        </authorList>
    </citation>
    <scope>NUCLEOTIDE SEQUENCE [LARGE SCALE GENOMIC DNA]</scope>
    <source>
        <strain evidence="3 5">5120</strain>
    </source>
</reference>
<dbReference type="PROSITE" id="PS51704">
    <property type="entry name" value="GP_PDE"/>
    <property type="match status" value="1"/>
</dbReference>
<keyword evidence="3" id="KW-0378">Hydrolase</keyword>
<dbReference type="Proteomes" id="UP000051887">
    <property type="component" value="Unassembled WGS sequence"/>
</dbReference>
<evidence type="ECO:0000259" key="1">
    <source>
        <dbReference type="PROSITE" id="PS51704"/>
    </source>
</evidence>
<organism evidence="3 5">
    <name type="scientific">Thalassovita autumnalis</name>
    <dbReference type="NCBI Taxonomy" id="2072972"/>
    <lineage>
        <taxon>Bacteria</taxon>
        <taxon>Pseudomonadati</taxon>
        <taxon>Pseudomonadota</taxon>
        <taxon>Alphaproteobacteria</taxon>
        <taxon>Rhodobacterales</taxon>
        <taxon>Roseobacteraceae</taxon>
        <taxon>Thalassovita</taxon>
    </lineage>
</organism>
<dbReference type="RefSeq" id="WP_058242290.1">
    <property type="nucleotide sequence ID" value="NZ_CYSB01000041.1"/>
</dbReference>
<proteinExistence type="predicted"/>
<evidence type="ECO:0000313" key="2">
    <source>
        <dbReference type="EMBL" id="CUH69830.1"/>
    </source>
</evidence>
<dbReference type="Proteomes" id="UP000051086">
    <property type="component" value="Unassembled WGS sequence"/>
</dbReference>
<dbReference type="GO" id="GO:0008889">
    <property type="term" value="F:glycerophosphodiester phosphodiesterase activity"/>
    <property type="evidence" value="ECO:0007669"/>
    <property type="project" value="UniProtKB-EC"/>
</dbReference>
<dbReference type="SUPFAM" id="SSF51695">
    <property type="entry name" value="PLC-like phosphodiesterases"/>
    <property type="match status" value="1"/>
</dbReference>
<sequence>MIQLSEAFLKAPIAHRGLHDVSAGLPENSRVAFEAAIAAGYGIELDLQLSKDGVAMVFHDYDMGRLTGQQGAVQTRTAAELQEITLLGGEETIPTLTEILALVAGRVPLLIELKDQDGLMGANIGRLEKATAEALAGYEGEVALMSFNPHSVRVMSGLCPDRARGLTTAAFGADKWPLLPKGTRDRLARIPDYEANKCSFISHEADDLDADRVQDLKRRGAQILCWTIKSQAEETAARQVAHNVTFESYPAQIPA</sequence>
<evidence type="ECO:0000313" key="5">
    <source>
        <dbReference type="Proteomes" id="UP000051887"/>
    </source>
</evidence>
<dbReference type="GO" id="GO:0006629">
    <property type="term" value="P:lipid metabolic process"/>
    <property type="evidence" value="ECO:0007669"/>
    <property type="project" value="InterPro"/>
</dbReference>
<name>A0A0P1FR54_9RHOB</name>
<dbReference type="EMBL" id="CYSC01000016">
    <property type="protein sequence ID" value="CUH70962.1"/>
    <property type="molecule type" value="Genomic_DNA"/>
</dbReference>
<dbReference type="AlphaFoldDB" id="A0A0P1FR54"/>
<dbReference type="Pfam" id="PF03009">
    <property type="entry name" value="GDPD"/>
    <property type="match status" value="1"/>
</dbReference>
<dbReference type="EC" id="3.1.4.46" evidence="2 3"/>
<keyword evidence="4" id="KW-1185">Reference proteome</keyword>
<dbReference type="InterPro" id="IPR017946">
    <property type="entry name" value="PLC-like_Pdiesterase_TIM-brl"/>
</dbReference>
<evidence type="ECO:0000313" key="3">
    <source>
        <dbReference type="EMBL" id="CUH70962.1"/>
    </source>
</evidence>